<organism evidence="2">
    <name type="scientific">viral metagenome</name>
    <dbReference type="NCBI Taxonomy" id="1070528"/>
    <lineage>
        <taxon>unclassified sequences</taxon>
        <taxon>metagenomes</taxon>
        <taxon>organismal metagenomes</taxon>
    </lineage>
</organism>
<feature type="region of interest" description="Disordered" evidence="1">
    <location>
        <begin position="142"/>
        <end position="161"/>
    </location>
</feature>
<reference evidence="2" key="1">
    <citation type="journal article" date="2020" name="Nature">
        <title>Giant virus diversity and host interactions through global metagenomics.</title>
        <authorList>
            <person name="Schulz F."/>
            <person name="Roux S."/>
            <person name="Paez-Espino D."/>
            <person name="Jungbluth S."/>
            <person name="Walsh D.A."/>
            <person name="Denef V.J."/>
            <person name="McMahon K.D."/>
            <person name="Konstantinidis K.T."/>
            <person name="Eloe-Fadrosh E.A."/>
            <person name="Kyrpides N.C."/>
            <person name="Woyke T."/>
        </authorList>
    </citation>
    <scope>NUCLEOTIDE SEQUENCE</scope>
    <source>
        <strain evidence="2">GVMAG-M-3300021343-4</strain>
    </source>
</reference>
<sequence length="161" mass="18537">MSSNLNKPRYHYKLVSKPFNLSKAYKNRQEYLHNEGHKEAKSYDEFKTSIDKLVDSALIKKKDGEPVTVEHFWKWAASPGASMALKTIMNEHADVLKQKFNLKATFSHRTEDDNTSYYSDHYVSVTLEDIGYSKQHCSGCQCHNKDSDSSYQPSTESDDED</sequence>
<dbReference type="AlphaFoldDB" id="A0A6C0CJJ5"/>
<dbReference type="EMBL" id="MN739436">
    <property type="protein sequence ID" value="QHT04641.1"/>
    <property type="molecule type" value="Genomic_DNA"/>
</dbReference>
<evidence type="ECO:0000256" key="1">
    <source>
        <dbReference type="SAM" id="MobiDB-lite"/>
    </source>
</evidence>
<accession>A0A6C0CJJ5</accession>
<proteinExistence type="predicted"/>
<evidence type="ECO:0000313" key="2">
    <source>
        <dbReference type="EMBL" id="QHT04641.1"/>
    </source>
</evidence>
<protein>
    <submittedName>
        <fullName evidence="2">Uncharacterized protein</fullName>
    </submittedName>
</protein>
<name>A0A6C0CJJ5_9ZZZZ</name>